<dbReference type="InterPro" id="IPR011993">
    <property type="entry name" value="PH-like_dom_sf"/>
</dbReference>
<dbReference type="Proteomes" id="UP000094527">
    <property type="component" value="Unassembled WGS sequence"/>
</dbReference>
<name>A0A1D2N2Q8_ORCCI</name>
<gene>
    <name evidence="2" type="ORF">Ocin01_07344</name>
</gene>
<organism evidence="2 3">
    <name type="scientific">Orchesella cincta</name>
    <name type="common">Springtail</name>
    <name type="synonym">Podura cincta</name>
    <dbReference type="NCBI Taxonomy" id="48709"/>
    <lineage>
        <taxon>Eukaryota</taxon>
        <taxon>Metazoa</taxon>
        <taxon>Ecdysozoa</taxon>
        <taxon>Arthropoda</taxon>
        <taxon>Hexapoda</taxon>
        <taxon>Collembola</taxon>
        <taxon>Entomobryomorpha</taxon>
        <taxon>Entomobryoidea</taxon>
        <taxon>Orchesellidae</taxon>
        <taxon>Orchesellinae</taxon>
        <taxon>Orchesella</taxon>
    </lineage>
</organism>
<sequence length="312" mass="35172">MREKEIWEEGRHGLEIINLCGKYFQNQEDVYFGYCKNLEEILTRICEDYSCYLPVEGVCVRPIVFCQYYIESFCRECRCCGNLGGAGLKKVNFSPVLEKKTATGLDGNLLVKLHNTHVLLNRILDPYHKVSLRLLTVIKVQELTREMEGFSGIARGNDLGLMELTGEFLIQGILLKLNKRKGLQNRIFFLFRDMLVYGTRVSSTHGFRLHGIILTRNMELLDSNISISSIPWSFSIIVRSSDGMGEDGDKPNEKILVLAAFSSKDHGLWVQSISSAIEGSVSPRPMATSSFRDCSTRARSCSTTTSSCQPSR</sequence>
<dbReference type="SUPFAM" id="SSF50729">
    <property type="entry name" value="PH domain-like"/>
    <property type="match status" value="1"/>
</dbReference>
<accession>A0A1D2N2Q8</accession>
<keyword evidence="3" id="KW-1185">Reference proteome</keyword>
<dbReference type="Pfam" id="PF00169">
    <property type="entry name" value="PH"/>
    <property type="match status" value="1"/>
</dbReference>
<dbReference type="PROSITE" id="PS50003">
    <property type="entry name" value="PH_DOMAIN"/>
    <property type="match status" value="1"/>
</dbReference>
<reference evidence="2 3" key="1">
    <citation type="journal article" date="2016" name="Genome Biol. Evol.">
        <title>Gene Family Evolution Reflects Adaptation to Soil Environmental Stressors in the Genome of the Collembolan Orchesella cincta.</title>
        <authorList>
            <person name="Faddeeva-Vakhrusheva A."/>
            <person name="Derks M.F."/>
            <person name="Anvar S.Y."/>
            <person name="Agamennone V."/>
            <person name="Suring W."/>
            <person name="Smit S."/>
            <person name="van Straalen N.M."/>
            <person name="Roelofs D."/>
        </authorList>
    </citation>
    <scope>NUCLEOTIDE SEQUENCE [LARGE SCALE GENOMIC DNA]</scope>
    <source>
        <tissue evidence="2">Mixed pool</tissue>
    </source>
</reference>
<proteinExistence type="predicted"/>
<evidence type="ECO:0000313" key="2">
    <source>
        <dbReference type="EMBL" id="ODM99334.1"/>
    </source>
</evidence>
<comment type="caution">
    <text evidence="2">The sequence shown here is derived from an EMBL/GenBank/DDBJ whole genome shotgun (WGS) entry which is preliminary data.</text>
</comment>
<feature type="domain" description="PH" evidence="1">
    <location>
        <begin position="167"/>
        <end position="278"/>
    </location>
</feature>
<protein>
    <submittedName>
        <fullName evidence="2">FERM, RhoGEF and pleckstrin domain-containing protein 2</fullName>
    </submittedName>
</protein>
<dbReference type="OrthoDB" id="9990815at2759"/>
<dbReference type="STRING" id="48709.A0A1D2N2Q8"/>
<dbReference type="InterPro" id="IPR001849">
    <property type="entry name" value="PH_domain"/>
</dbReference>
<dbReference type="EMBL" id="LJIJ01000287">
    <property type="protein sequence ID" value="ODM99334.1"/>
    <property type="molecule type" value="Genomic_DNA"/>
</dbReference>
<dbReference type="Gene3D" id="2.30.29.30">
    <property type="entry name" value="Pleckstrin-homology domain (PH domain)/Phosphotyrosine-binding domain (PTB)"/>
    <property type="match status" value="1"/>
</dbReference>
<dbReference type="SMART" id="SM00233">
    <property type="entry name" value="PH"/>
    <property type="match status" value="1"/>
</dbReference>
<evidence type="ECO:0000313" key="3">
    <source>
        <dbReference type="Proteomes" id="UP000094527"/>
    </source>
</evidence>
<dbReference type="AlphaFoldDB" id="A0A1D2N2Q8"/>
<evidence type="ECO:0000259" key="1">
    <source>
        <dbReference type="PROSITE" id="PS50003"/>
    </source>
</evidence>